<proteinExistence type="predicted"/>
<gene>
    <name evidence="1" type="ORF">DPX16_5726</name>
</gene>
<name>A0A3N0YQ44_ANAGA</name>
<keyword evidence="2" id="KW-1185">Reference proteome</keyword>
<sequence length="117" mass="12813">MCRQDTKPVPLLTFATRAGGQGPTGELGSSFSCRQRHIKSCIHTSSVNVFPAAPSLITLVNYTSGLQRSRTLVSDHEGRGSPVIPCVQTRGRLQFVCQTLRYAAAKQTQRIPEDEHC</sequence>
<dbReference type="Proteomes" id="UP000281406">
    <property type="component" value="Unassembled WGS sequence"/>
</dbReference>
<organism evidence="1 2">
    <name type="scientific">Anabarilius grahami</name>
    <name type="common">Kanglang fish</name>
    <name type="synonym">Barilius grahami</name>
    <dbReference type="NCBI Taxonomy" id="495550"/>
    <lineage>
        <taxon>Eukaryota</taxon>
        <taxon>Metazoa</taxon>
        <taxon>Chordata</taxon>
        <taxon>Craniata</taxon>
        <taxon>Vertebrata</taxon>
        <taxon>Euteleostomi</taxon>
        <taxon>Actinopterygii</taxon>
        <taxon>Neopterygii</taxon>
        <taxon>Teleostei</taxon>
        <taxon>Ostariophysi</taxon>
        <taxon>Cypriniformes</taxon>
        <taxon>Xenocyprididae</taxon>
        <taxon>Xenocypridinae</taxon>
        <taxon>Xenocypridinae incertae sedis</taxon>
        <taxon>Anabarilius</taxon>
    </lineage>
</organism>
<dbReference type="AlphaFoldDB" id="A0A3N0YQ44"/>
<reference evidence="1 2" key="1">
    <citation type="submission" date="2018-10" db="EMBL/GenBank/DDBJ databases">
        <title>Genome assembly for a Yunnan-Guizhou Plateau 3E fish, Anabarilius grahami (Regan), and its evolutionary and genetic applications.</title>
        <authorList>
            <person name="Jiang W."/>
        </authorList>
    </citation>
    <scope>NUCLEOTIDE SEQUENCE [LARGE SCALE GENOMIC DNA]</scope>
    <source>
        <strain evidence="1">AG-KIZ</strain>
        <tissue evidence="1">Muscle</tissue>
    </source>
</reference>
<accession>A0A3N0YQ44</accession>
<evidence type="ECO:0000313" key="1">
    <source>
        <dbReference type="EMBL" id="ROL48332.1"/>
    </source>
</evidence>
<protein>
    <submittedName>
        <fullName evidence="1">Uncharacterized protein</fullName>
    </submittedName>
</protein>
<comment type="caution">
    <text evidence="1">The sequence shown here is derived from an EMBL/GenBank/DDBJ whole genome shotgun (WGS) entry which is preliminary data.</text>
</comment>
<dbReference type="EMBL" id="RJVU01031169">
    <property type="protein sequence ID" value="ROL48332.1"/>
    <property type="molecule type" value="Genomic_DNA"/>
</dbReference>
<evidence type="ECO:0000313" key="2">
    <source>
        <dbReference type="Proteomes" id="UP000281406"/>
    </source>
</evidence>